<dbReference type="EMBL" id="CP118166">
    <property type="protein sequence ID" value="WDI33044.1"/>
    <property type="molecule type" value="Genomic_DNA"/>
</dbReference>
<reference evidence="1" key="1">
    <citation type="submission" date="2023-02" db="EMBL/GenBank/DDBJ databases">
        <title>Genome sequence of Hyphococcus flavus.</title>
        <authorList>
            <person name="Rong J.-C."/>
            <person name="Zhao Q."/>
            <person name="Yi M."/>
            <person name="Wu J.-Y."/>
        </authorList>
    </citation>
    <scope>NUCLEOTIDE SEQUENCE</scope>
    <source>
        <strain evidence="1">MCCC 1K03223</strain>
    </source>
</reference>
<evidence type="ECO:0000313" key="2">
    <source>
        <dbReference type="Proteomes" id="UP001214043"/>
    </source>
</evidence>
<dbReference type="KEGG" id="hfl:PUV54_07530"/>
<keyword evidence="2" id="KW-1185">Reference proteome</keyword>
<accession>A0AAF0CH01</accession>
<evidence type="ECO:0000313" key="1">
    <source>
        <dbReference type="EMBL" id="WDI33044.1"/>
    </source>
</evidence>
<dbReference type="AlphaFoldDB" id="A0AAF0CH01"/>
<proteinExistence type="predicted"/>
<gene>
    <name evidence="1" type="ORF">PUV54_07530</name>
</gene>
<sequence length="110" mass="11674">MIPFFLSPLRVPAVITPGYCFNPDNFGGFALDECVVGGSFGVRGGLAAFAVDLFVAIDADGILNVPPPAFTPFTMIQVLSIAFTSLEKSMRTILLVDEAVEFASVAQQTL</sequence>
<dbReference type="Proteomes" id="UP001214043">
    <property type="component" value="Chromosome"/>
</dbReference>
<dbReference type="RefSeq" id="WP_274495003.1">
    <property type="nucleotide sequence ID" value="NZ_CP118166.1"/>
</dbReference>
<name>A0AAF0CH01_9PROT</name>
<protein>
    <submittedName>
        <fullName evidence="1">Uncharacterized protein</fullName>
    </submittedName>
</protein>
<organism evidence="1 2">
    <name type="scientific">Hyphococcus flavus</name>
    <dbReference type="NCBI Taxonomy" id="1866326"/>
    <lineage>
        <taxon>Bacteria</taxon>
        <taxon>Pseudomonadati</taxon>
        <taxon>Pseudomonadota</taxon>
        <taxon>Alphaproteobacteria</taxon>
        <taxon>Parvularculales</taxon>
        <taxon>Parvularculaceae</taxon>
        <taxon>Hyphococcus</taxon>
    </lineage>
</organism>